<evidence type="ECO:0000313" key="2">
    <source>
        <dbReference type="Proteomes" id="UP001162131"/>
    </source>
</evidence>
<comment type="caution">
    <text evidence="1">The sequence shown here is derived from an EMBL/GenBank/DDBJ whole genome shotgun (WGS) entry which is preliminary data.</text>
</comment>
<dbReference type="EMBL" id="CAJZBQ010000004">
    <property type="protein sequence ID" value="CAG9311307.1"/>
    <property type="molecule type" value="Genomic_DNA"/>
</dbReference>
<gene>
    <name evidence="1" type="ORF">BSTOLATCC_MIC3597</name>
</gene>
<proteinExistence type="predicted"/>
<keyword evidence="2" id="KW-1185">Reference proteome</keyword>
<protein>
    <submittedName>
        <fullName evidence="1">Uncharacterized protein</fullName>
    </submittedName>
</protein>
<dbReference type="Proteomes" id="UP001162131">
    <property type="component" value="Unassembled WGS sequence"/>
</dbReference>
<accession>A0AAU9ICZ5</accession>
<sequence length="107" mass="12667">MNAELREDFASSVRKQMTRNCSYRCFTSKNENCLEECYDANITAFNVTAKILREIGYSRHSRLIELAYGQFIDEFDRIATFNDSAPEITGERRHFFERNIYDESKTR</sequence>
<name>A0AAU9ICZ5_9CILI</name>
<dbReference type="AlphaFoldDB" id="A0AAU9ICZ5"/>
<organism evidence="1 2">
    <name type="scientific">Blepharisma stoltei</name>
    <dbReference type="NCBI Taxonomy" id="1481888"/>
    <lineage>
        <taxon>Eukaryota</taxon>
        <taxon>Sar</taxon>
        <taxon>Alveolata</taxon>
        <taxon>Ciliophora</taxon>
        <taxon>Postciliodesmatophora</taxon>
        <taxon>Heterotrichea</taxon>
        <taxon>Heterotrichida</taxon>
        <taxon>Blepharismidae</taxon>
        <taxon>Blepharisma</taxon>
    </lineage>
</organism>
<evidence type="ECO:0000313" key="1">
    <source>
        <dbReference type="EMBL" id="CAG9311307.1"/>
    </source>
</evidence>
<reference evidence="1" key="1">
    <citation type="submission" date="2021-09" db="EMBL/GenBank/DDBJ databases">
        <authorList>
            <consortium name="AG Swart"/>
            <person name="Singh M."/>
            <person name="Singh A."/>
            <person name="Seah K."/>
            <person name="Emmerich C."/>
        </authorList>
    </citation>
    <scope>NUCLEOTIDE SEQUENCE</scope>
    <source>
        <strain evidence="1">ATCC30299</strain>
    </source>
</reference>